<proteinExistence type="predicted"/>
<name>A0A9P8P4U2_9ASCO</name>
<evidence type="ECO:0000313" key="2">
    <source>
        <dbReference type="EMBL" id="KAH3665034.1"/>
    </source>
</evidence>
<keyword evidence="3" id="KW-1185">Reference proteome</keyword>
<feature type="region of interest" description="Disordered" evidence="1">
    <location>
        <begin position="474"/>
        <end position="502"/>
    </location>
</feature>
<reference evidence="2" key="1">
    <citation type="journal article" date="2021" name="Open Biol.">
        <title>Shared evolutionary footprints suggest mitochondrial oxidative damage underlies multiple complex I losses in fungi.</title>
        <authorList>
            <person name="Schikora-Tamarit M.A."/>
            <person name="Marcet-Houben M."/>
            <person name="Nosek J."/>
            <person name="Gabaldon T."/>
        </authorList>
    </citation>
    <scope>NUCLEOTIDE SEQUENCE</scope>
    <source>
        <strain evidence="2">NCAIM Y.01608</strain>
    </source>
</reference>
<feature type="region of interest" description="Disordered" evidence="1">
    <location>
        <begin position="68"/>
        <end position="92"/>
    </location>
</feature>
<reference evidence="2" key="2">
    <citation type="submission" date="2021-01" db="EMBL/GenBank/DDBJ databases">
        <authorList>
            <person name="Schikora-Tamarit M.A."/>
        </authorList>
    </citation>
    <scope>NUCLEOTIDE SEQUENCE</scope>
    <source>
        <strain evidence="2">NCAIM Y.01608</strain>
    </source>
</reference>
<dbReference type="EMBL" id="JAEUBD010001178">
    <property type="protein sequence ID" value="KAH3665034.1"/>
    <property type="molecule type" value="Genomic_DNA"/>
</dbReference>
<comment type="caution">
    <text evidence="2">The sequence shown here is derived from an EMBL/GenBank/DDBJ whole genome shotgun (WGS) entry which is preliminary data.</text>
</comment>
<evidence type="ECO:0000256" key="1">
    <source>
        <dbReference type="SAM" id="MobiDB-lite"/>
    </source>
</evidence>
<gene>
    <name evidence="2" type="ORF">OGATHE_003849</name>
</gene>
<dbReference type="AntiFam" id="ANF00199">
    <property type="entry name" value="Shadow ORF (opposite gltB)"/>
</dbReference>
<sequence length="1435" mass="156248">MEPLPGRRVSPIKNWSTSRAHCLPSWIPQTTRDWPLLQSPAANKLPLPSTWYPLGSVVDTVPRGVLETSSLSASGPTNPMDSKTTSAGKNSSEPGISAICQAPESDLFHSTLTVLMPFTFPSSSPTNSFDKIQYSLGSLPQKLKVGHRLSLVTSGSSKTVVTCVTSTNDNDVLALNLGPDLVQVVLQQGLCVGLQQSHGEIDVLQLSSGNLEVSRNSRANTEQHGVVLVLKLINSDVLTDCGVANKGDALGLHQIGSSLHNSLVELHVRNTVHQQSSWTVCSFVDSDGVAGLVKLVSSSESRRTRTNDGDVLACSNCWRLWLNPPLLESIVDNSSLNRLDTNRSIARHIHHTGALTRSRTDFGGELREVVGHEQSLQSVESVEVGQNSVGNLRTSEMPVVFNQTSQESNLRRIRDRAQLHHLLVYLLLEVLCHVQHIRNTARHTSSKVAAHRTQNNHSSSGHVLAAVVSSSFHNGRGSRVSHGKSLGSNASEERSTRRGTVQTGVTNDDVLLGLELGVLWRIHNQPSSRKTFADVVVTVAFQLQGDTSCEERTKRLAGRASDVHVDRVMWQTGRTKSLGTSVRQRGTNGSVRVDGLGLNGDRQPLIESHFGLVDQLVVQSHVQSVVLFLNTAGGNPGSDGVSWSENWRQVNVGVLGCSQIVSHHRVLGGNTNGTGVGVALSVENTAHGDQWSRGKAPLFGTQQTGNGNVSSGLELTIGLHSDSSSQIVQNQSLVSLGKPQFPRQTGVLDTGPSGRTSTTIVSRNENVVCLGLGDTRGNDSHTNLRNQLHRHSGSRVGALEIVDQLFQVLDRVDVVVRWWRNQTNTGSGVSRLGDAVGHFATCLIADLMESPFSEGFDLSTSSPPSPVFDFPPSLFMATASVECASIEMEPYDMAPVQNLLTISVQGSTWSIGTGVELAKSKSRRPLSVQFLMASRACKTSINHRVVDTKRFKNLCTFVRCQRGNTHLGHHLEQTVIDGVFVVFQHLFVRQVACQKILAVQLDQRLHSQVRVDGVCTIANQTADVVNFSGLCGLQDQSNLGTLFLSHQVVVDGTAGDQRADRDSVGTGLSVGQNDDLMVVDNGLGGFLTNSVQSIGVACQTLRLVESDVDICNRPFRIDLVDLLQSSELVAKRVRNLRKQLSEVVEHQSWLFCKTRKCSVITHGSQSFLAAGSHWAQQRNHLFLCVAKGKQTRILLDFQSQIDWRAQVQVLVLQLGGQLWHGDHVGSNPRLKVKSGCNLFFQLSVVDNSALLGVHKQHSSRLESALLDDLVRLDWNHTHLGGTNHSIVVGDVVSARSQTVSVQIGTTEPSVGKREERRPVPRLHQTGGPLVEGLFLVVHMLVILPGLWNQHHDGLWKRQNAVDNEQFQHVVERGRVGTALLDDRVQFLELLAKQLRLHHAFSGAHPVLVAPERVNLTVVGCPSERLGTIPGRERIC</sequence>
<evidence type="ECO:0000313" key="3">
    <source>
        <dbReference type="Proteomes" id="UP000788993"/>
    </source>
</evidence>
<dbReference type="Proteomes" id="UP000788993">
    <property type="component" value="Unassembled WGS sequence"/>
</dbReference>
<organism evidence="2 3">
    <name type="scientific">Ogataea polymorpha</name>
    <dbReference type="NCBI Taxonomy" id="460523"/>
    <lineage>
        <taxon>Eukaryota</taxon>
        <taxon>Fungi</taxon>
        <taxon>Dikarya</taxon>
        <taxon>Ascomycota</taxon>
        <taxon>Saccharomycotina</taxon>
        <taxon>Pichiomycetes</taxon>
        <taxon>Pichiales</taxon>
        <taxon>Pichiaceae</taxon>
        <taxon>Ogataea</taxon>
    </lineage>
</organism>
<protein>
    <submittedName>
        <fullName evidence="2">Uncharacterized protein</fullName>
    </submittedName>
</protein>
<accession>A0A9P8P4U2</accession>